<sequence length="144" mass="15944">MREVIAPTVIGGKVLRKGRKLMVPYRQLHLNGDAWGPTTYDFVPERFINDKGLYCSPSYRPFGGGNTLCPGRFLARKMVFTTVALLLSIYDVSLVPTQPEANGSLRQAGTAQRFPRVDDTRPRLGALGPVRGDDCILVLKPLKQ</sequence>
<dbReference type="GO" id="GO:0005506">
    <property type="term" value="F:iron ion binding"/>
    <property type="evidence" value="ECO:0007669"/>
    <property type="project" value="InterPro"/>
</dbReference>
<name>A0A8H7E6Y3_9EURO</name>
<evidence type="ECO:0000256" key="4">
    <source>
        <dbReference type="ARBA" id="ARBA00023002"/>
    </source>
</evidence>
<dbReference type="GO" id="GO:0008395">
    <property type="term" value="F:steroid hydroxylase activity"/>
    <property type="evidence" value="ECO:0007669"/>
    <property type="project" value="TreeGrafter"/>
</dbReference>
<dbReference type="InterPro" id="IPR001128">
    <property type="entry name" value="Cyt_P450"/>
</dbReference>
<dbReference type="Pfam" id="PF00067">
    <property type="entry name" value="p450"/>
    <property type="match status" value="1"/>
</dbReference>
<dbReference type="PANTHER" id="PTHR24304:SF2">
    <property type="entry name" value="24-HYDROXYCHOLESTEROL 7-ALPHA-HYDROXYLASE"/>
    <property type="match status" value="1"/>
</dbReference>
<dbReference type="PANTHER" id="PTHR24304">
    <property type="entry name" value="CYTOCHROME P450 FAMILY 7"/>
    <property type="match status" value="1"/>
</dbReference>
<evidence type="ECO:0000256" key="1">
    <source>
        <dbReference type="ARBA" id="ARBA00010617"/>
    </source>
</evidence>
<dbReference type="OrthoDB" id="1470350at2759"/>
<keyword evidence="8" id="KW-1185">Reference proteome</keyword>
<reference evidence="7" key="1">
    <citation type="submission" date="2020-02" db="EMBL/GenBank/DDBJ databases">
        <authorList>
            <person name="Palmer J.M."/>
        </authorList>
    </citation>
    <scope>NUCLEOTIDE SEQUENCE</scope>
    <source>
        <strain evidence="7">EPUS1.4</strain>
        <tissue evidence="7">Thallus</tissue>
    </source>
</reference>
<keyword evidence="3 6" id="KW-0479">Metal-binding</keyword>
<dbReference type="PROSITE" id="PS00086">
    <property type="entry name" value="CYTOCHROME_P450"/>
    <property type="match status" value="1"/>
</dbReference>
<dbReference type="Proteomes" id="UP000606974">
    <property type="component" value="Unassembled WGS sequence"/>
</dbReference>
<evidence type="ECO:0000256" key="6">
    <source>
        <dbReference type="RuleBase" id="RU000461"/>
    </source>
</evidence>
<dbReference type="EMBL" id="JAACFV010000019">
    <property type="protein sequence ID" value="KAF7511587.1"/>
    <property type="molecule type" value="Genomic_DNA"/>
</dbReference>
<organism evidence="7 8">
    <name type="scientific">Endocarpon pusillum</name>
    <dbReference type="NCBI Taxonomy" id="364733"/>
    <lineage>
        <taxon>Eukaryota</taxon>
        <taxon>Fungi</taxon>
        <taxon>Dikarya</taxon>
        <taxon>Ascomycota</taxon>
        <taxon>Pezizomycotina</taxon>
        <taxon>Eurotiomycetes</taxon>
        <taxon>Chaetothyriomycetidae</taxon>
        <taxon>Verrucariales</taxon>
        <taxon>Verrucariaceae</taxon>
        <taxon>Endocarpon</taxon>
    </lineage>
</organism>
<dbReference type="GO" id="GO:0020037">
    <property type="term" value="F:heme binding"/>
    <property type="evidence" value="ECO:0007669"/>
    <property type="project" value="InterPro"/>
</dbReference>
<keyword evidence="2 6" id="KW-0349">Heme</keyword>
<evidence type="ECO:0000313" key="8">
    <source>
        <dbReference type="Proteomes" id="UP000606974"/>
    </source>
</evidence>
<protein>
    <recommendedName>
        <fullName evidence="9">Cytochrome P450</fullName>
    </recommendedName>
</protein>
<evidence type="ECO:0000256" key="5">
    <source>
        <dbReference type="ARBA" id="ARBA00023004"/>
    </source>
</evidence>
<evidence type="ECO:0000313" key="7">
    <source>
        <dbReference type="EMBL" id="KAF7511587.1"/>
    </source>
</evidence>
<dbReference type="InterPro" id="IPR017972">
    <property type="entry name" value="Cyt_P450_CS"/>
</dbReference>
<evidence type="ECO:0008006" key="9">
    <source>
        <dbReference type="Google" id="ProtNLM"/>
    </source>
</evidence>
<evidence type="ECO:0000256" key="3">
    <source>
        <dbReference type="ARBA" id="ARBA00022723"/>
    </source>
</evidence>
<dbReference type="InterPro" id="IPR050529">
    <property type="entry name" value="CYP450_sterol_14alpha_dmase"/>
</dbReference>
<comment type="caution">
    <text evidence="7">The sequence shown here is derived from an EMBL/GenBank/DDBJ whole genome shotgun (WGS) entry which is preliminary data.</text>
</comment>
<dbReference type="AlphaFoldDB" id="A0A8H7E6Y3"/>
<keyword evidence="5 6" id="KW-0408">Iron</keyword>
<proteinExistence type="inferred from homology"/>
<dbReference type="SUPFAM" id="SSF48264">
    <property type="entry name" value="Cytochrome P450"/>
    <property type="match status" value="1"/>
</dbReference>
<dbReference type="Gene3D" id="1.10.630.10">
    <property type="entry name" value="Cytochrome P450"/>
    <property type="match status" value="1"/>
</dbReference>
<dbReference type="GO" id="GO:0016705">
    <property type="term" value="F:oxidoreductase activity, acting on paired donors, with incorporation or reduction of molecular oxygen"/>
    <property type="evidence" value="ECO:0007669"/>
    <property type="project" value="InterPro"/>
</dbReference>
<dbReference type="InterPro" id="IPR036396">
    <property type="entry name" value="Cyt_P450_sf"/>
</dbReference>
<gene>
    <name evidence="7" type="ORF">GJ744_004175</name>
</gene>
<keyword evidence="6" id="KW-0503">Monooxygenase</keyword>
<keyword evidence="4 6" id="KW-0560">Oxidoreductase</keyword>
<comment type="similarity">
    <text evidence="1 6">Belongs to the cytochrome P450 family.</text>
</comment>
<evidence type="ECO:0000256" key="2">
    <source>
        <dbReference type="ARBA" id="ARBA00022617"/>
    </source>
</evidence>
<accession>A0A8H7E6Y3</accession>